<accession>A0A6C0CZV2</accession>
<reference evidence="1" key="1">
    <citation type="journal article" date="2020" name="Nature">
        <title>Giant virus diversity and host interactions through global metagenomics.</title>
        <authorList>
            <person name="Schulz F."/>
            <person name="Roux S."/>
            <person name="Paez-Espino D."/>
            <person name="Jungbluth S."/>
            <person name="Walsh D.A."/>
            <person name="Denef V.J."/>
            <person name="McMahon K.D."/>
            <person name="Konstantinidis K.T."/>
            <person name="Eloe-Fadrosh E.A."/>
            <person name="Kyrpides N.C."/>
            <person name="Woyke T."/>
        </authorList>
    </citation>
    <scope>NUCLEOTIDE SEQUENCE</scope>
    <source>
        <strain evidence="1">GVMAG-M-3300023109-53</strain>
    </source>
</reference>
<protein>
    <recommendedName>
        <fullName evidence="2">Restriction endonuclease</fullName>
    </recommendedName>
</protein>
<dbReference type="AlphaFoldDB" id="A0A6C0CZV2"/>
<organism evidence="1">
    <name type="scientific">viral metagenome</name>
    <dbReference type="NCBI Taxonomy" id="1070528"/>
    <lineage>
        <taxon>unclassified sequences</taxon>
        <taxon>metagenomes</taxon>
        <taxon>organismal metagenomes</taxon>
    </lineage>
</organism>
<sequence length="199" mass="22834">MNSEHKELFDKITGELDKRVSVDFIKSTKTEKGNTQVSERVVIEKMREIFDSMELSYEEAGSQQSKDFRNVGGIGLNIEIKKTDNPIIYFNDTCPNKDIFYVIFFTGKEYKRKPEKNIAAKLLYINGEEFVCDSPWIKDYIEELTALKDKYARGENKKKLAGIMEVYPRPTFKANISKFLGIKSEEEEAAEILLGLGSC</sequence>
<proteinExistence type="predicted"/>
<evidence type="ECO:0008006" key="2">
    <source>
        <dbReference type="Google" id="ProtNLM"/>
    </source>
</evidence>
<name>A0A6C0CZV2_9ZZZZ</name>
<evidence type="ECO:0000313" key="1">
    <source>
        <dbReference type="EMBL" id="QHT08985.1"/>
    </source>
</evidence>
<dbReference type="EMBL" id="MN739504">
    <property type="protein sequence ID" value="QHT08985.1"/>
    <property type="molecule type" value="Genomic_DNA"/>
</dbReference>